<accession>A0A172Q9Z5</accession>
<proteinExistence type="predicted"/>
<feature type="transmembrane region" description="Helical" evidence="1">
    <location>
        <begin position="12"/>
        <end position="33"/>
    </location>
</feature>
<evidence type="ECO:0000313" key="2">
    <source>
        <dbReference type="EMBL" id="AND80271.1"/>
    </source>
</evidence>
<dbReference type="RefSeq" id="WP_067064728.1">
    <property type="nucleotide sequence ID" value="NZ_CP014699.1"/>
</dbReference>
<evidence type="ECO:0000256" key="1">
    <source>
        <dbReference type="SAM" id="Phobius"/>
    </source>
</evidence>
<keyword evidence="1" id="KW-0812">Transmembrane</keyword>
<keyword evidence="1" id="KW-1133">Transmembrane helix</keyword>
<sequence>MRKYVKNNWKILLLLIVLIILSGPFFSVLISSFSAYLNGDLGDWLSFYGAITGLVISLLIIHLQLFLDREREKAANRPVLFLENDYQAIKSGSQVYYHDKYWFGLIQKNKIKTLTNQSLKNFYAQEDKRDKTLSLEIVNNQPIFNLHIQFGDGESFAVIPKLSEGQKIYVISKEHQEAIFFYLRTNKPDFNHVPKRIRLHFTTLAGETIYQEYTVDAKQYCKLIKEKYGVNYPKLPEGSHLCDYFIKA</sequence>
<protein>
    <submittedName>
        <fullName evidence="2">Uncharacterized protein</fullName>
    </submittedName>
</protein>
<keyword evidence="1" id="KW-0472">Membrane</keyword>
<dbReference type="KEGG" id="spat:A0O21_09920"/>
<name>A0A172Q9Z5_9STRE</name>
<evidence type="ECO:0000313" key="3">
    <source>
        <dbReference type="Proteomes" id="UP000077317"/>
    </source>
</evidence>
<dbReference type="STRING" id="1811193.A0O21_09920"/>
<dbReference type="AlphaFoldDB" id="A0A172Q9Z5"/>
<reference evidence="3" key="2">
    <citation type="submission" date="2016-03" db="EMBL/GenBank/DDBJ databases">
        <title>Streptococcus antelopensis sp. nov., isolated from the feces of the Tibetan antelope (Pantholops hodgsonii) in Hoh Xil National Nature Reserve, Qinghai, China.</title>
        <authorList>
            <person name="Bai X."/>
        </authorList>
    </citation>
    <scope>NUCLEOTIDE SEQUENCE [LARGE SCALE GENOMIC DNA]</scope>
    <source>
        <strain evidence="3">TA 26</strain>
    </source>
</reference>
<keyword evidence="3" id="KW-1185">Reference proteome</keyword>
<dbReference type="EMBL" id="CP014699">
    <property type="protein sequence ID" value="AND80271.1"/>
    <property type="molecule type" value="Genomic_DNA"/>
</dbReference>
<dbReference type="OrthoDB" id="2219736at2"/>
<dbReference type="Proteomes" id="UP000077317">
    <property type="component" value="Chromosome"/>
</dbReference>
<reference evidence="2 3" key="1">
    <citation type="journal article" date="2016" name="Int. J. Syst. Evol. Microbiol.">
        <title>Streptococcuspantholopis sp. nov., isolated from faeces of the Tibetan antelope (Pantholops hodgsonii).</title>
        <authorList>
            <person name="Bai X."/>
            <person name="Xiong Y."/>
            <person name="Lu S."/>
            <person name="Jin D."/>
            <person name="Lai X."/>
            <person name="Yang J."/>
            <person name="Niu L."/>
            <person name="Hu S."/>
            <person name="Meng X."/>
            <person name="Pu J."/>
            <person name="Ye C."/>
            <person name="Xu J."/>
        </authorList>
    </citation>
    <scope>NUCLEOTIDE SEQUENCE [LARGE SCALE GENOMIC DNA]</scope>
    <source>
        <strain evidence="2 3">TA 26</strain>
    </source>
</reference>
<gene>
    <name evidence="2" type="ORF">A0O21_09920</name>
</gene>
<organism evidence="2 3">
    <name type="scientific">Streptococcus pantholopis</name>
    <dbReference type="NCBI Taxonomy" id="1811193"/>
    <lineage>
        <taxon>Bacteria</taxon>
        <taxon>Bacillati</taxon>
        <taxon>Bacillota</taxon>
        <taxon>Bacilli</taxon>
        <taxon>Lactobacillales</taxon>
        <taxon>Streptococcaceae</taxon>
        <taxon>Streptococcus</taxon>
    </lineage>
</organism>
<feature type="transmembrane region" description="Helical" evidence="1">
    <location>
        <begin position="45"/>
        <end position="67"/>
    </location>
</feature>